<sequence length="356" mass="40053">MLDLRLNYPAVKQEADIFQRYVNGLTEQEKIALLSPAPMTPNAAGLQRLGQWLQLPPDTLQQQMDVTTTASGNSAGYCILSFFRHTEQTVAIEKFTYNNFKLSGQALGYQFQTIACDEEGMLPDALEQYLQTGKSRLVYVQPTVHNPTCSVMSLQRREAIVRVIRSFKDVYLIEDDAYRFLHPSPPPAFLQLMPERTVYVCSFSKVFNPFVRLAYIIYPKGLLQGMDSIISITTSGSSALFHAFVQHLLQHDLLPQVIHEKRQIALALYGKITTLFEGLTYNIFPGSYHFWVKLPVHLPAGIFVTQMKAKGIDVMSSESFSVHGDQGYIRIAMGAVWNAPELLPALKTIAENVRNA</sequence>
<dbReference type="STRING" id="573321.SAMN04488505_10453"/>
<dbReference type="GO" id="GO:0030170">
    <property type="term" value="F:pyridoxal phosphate binding"/>
    <property type="evidence" value="ECO:0007669"/>
    <property type="project" value="InterPro"/>
</dbReference>
<dbReference type="EMBL" id="FOBB01000004">
    <property type="protein sequence ID" value="SEM32260.1"/>
    <property type="molecule type" value="Genomic_DNA"/>
</dbReference>
<dbReference type="Gene3D" id="3.40.640.10">
    <property type="entry name" value="Type I PLP-dependent aspartate aminotransferase-like (Major domain)"/>
    <property type="match status" value="1"/>
</dbReference>
<dbReference type="InterPro" id="IPR004839">
    <property type="entry name" value="Aminotransferase_I/II_large"/>
</dbReference>
<name>A0A1H7XER3_9BACT</name>
<proteinExistence type="predicted"/>
<dbReference type="InterPro" id="IPR015422">
    <property type="entry name" value="PyrdxlP-dep_Trfase_small"/>
</dbReference>
<evidence type="ECO:0000313" key="3">
    <source>
        <dbReference type="Proteomes" id="UP000198984"/>
    </source>
</evidence>
<dbReference type="PANTHER" id="PTHR46577">
    <property type="entry name" value="HTH-TYPE TRANSCRIPTIONAL REGULATORY PROTEIN GABR"/>
    <property type="match status" value="1"/>
</dbReference>
<dbReference type="SUPFAM" id="SSF53383">
    <property type="entry name" value="PLP-dependent transferases"/>
    <property type="match status" value="1"/>
</dbReference>
<organism evidence="2 3">
    <name type="scientific">Chitinophaga rupis</name>
    <dbReference type="NCBI Taxonomy" id="573321"/>
    <lineage>
        <taxon>Bacteria</taxon>
        <taxon>Pseudomonadati</taxon>
        <taxon>Bacteroidota</taxon>
        <taxon>Chitinophagia</taxon>
        <taxon>Chitinophagales</taxon>
        <taxon>Chitinophagaceae</taxon>
        <taxon>Chitinophaga</taxon>
    </lineage>
</organism>
<evidence type="ECO:0000313" key="2">
    <source>
        <dbReference type="EMBL" id="SEM32260.1"/>
    </source>
</evidence>
<feature type="domain" description="Aminotransferase class I/classII large" evidence="1">
    <location>
        <begin position="47"/>
        <end position="347"/>
    </location>
</feature>
<dbReference type="RefSeq" id="WP_089914419.1">
    <property type="nucleotide sequence ID" value="NZ_FOBB01000004.1"/>
</dbReference>
<accession>A0A1H7XER3</accession>
<dbReference type="InterPro" id="IPR015421">
    <property type="entry name" value="PyrdxlP-dep_Trfase_major"/>
</dbReference>
<evidence type="ECO:0000259" key="1">
    <source>
        <dbReference type="Pfam" id="PF00155"/>
    </source>
</evidence>
<dbReference type="Proteomes" id="UP000198984">
    <property type="component" value="Unassembled WGS sequence"/>
</dbReference>
<dbReference type="AlphaFoldDB" id="A0A1H7XER3"/>
<dbReference type="InterPro" id="IPR015424">
    <property type="entry name" value="PyrdxlP-dep_Trfase"/>
</dbReference>
<dbReference type="Pfam" id="PF00155">
    <property type="entry name" value="Aminotran_1_2"/>
    <property type="match status" value="1"/>
</dbReference>
<gene>
    <name evidence="2" type="ORF">SAMN04488505_10453</name>
</gene>
<dbReference type="PANTHER" id="PTHR46577:SF1">
    <property type="entry name" value="HTH-TYPE TRANSCRIPTIONAL REGULATORY PROTEIN GABR"/>
    <property type="match status" value="1"/>
</dbReference>
<dbReference type="Gene3D" id="3.90.1150.10">
    <property type="entry name" value="Aspartate Aminotransferase, domain 1"/>
    <property type="match status" value="1"/>
</dbReference>
<protein>
    <submittedName>
        <fullName evidence="2">Transcriptional regulator, GntR family</fullName>
    </submittedName>
</protein>
<dbReference type="CDD" id="cd00609">
    <property type="entry name" value="AAT_like"/>
    <property type="match status" value="1"/>
</dbReference>
<dbReference type="OrthoDB" id="9808770at2"/>
<keyword evidence="3" id="KW-1185">Reference proteome</keyword>
<dbReference type="InterPro" id="IPR051446">
    <property type="entry name" value="HTH_trans_reg/aminotransferase"/>
</dbReference>
<reference evidence="2 3" key="1">
    <citation type="submission" date="2016-10" db="EMBL/GenBank/DDBJ databases">
        <authorList>
            <person name="de Groot N.N."/>
        </authorList>
    </citation>
    <scope>NUCLEOTIDE SEQUENCE [LARGE SCALE GENOMIC DNA]</scope>
    <source>
        <strain evidence="2 3">DSM 21039</strain>
    </source>
</reference>